<name>A0A5C6DGA6_9BACT</name>
<keyword evidence="1" id="KW-0472">Membrane</keyword>
<dbReference type="EMBL" id="SJPY01000009">
    <property type="protein sequence ID" value="TWU35672.1"/>
    <property type="molecule type" value="Genomic_DNA"/>
</dbReference>
<feature type="domain" description="DUF1559" evidence="2">
    <location>
        <begin position="46"/>
        <end position="298"/>
    </location>
</feature>
<dbReference type="NCBIfam" id="TIGR04294">
    <property type="entry name" value="pre_pil_HX9DG"/>
    <property type="match status" value="1"/>
</dbReference>
<sequence>MHQPPTRWHLDASPFAPQAGFTVLELLVTVSIIGVLAGLLLPGLGSARESARRVQCTSHLREIGLALHNHHDANGTLPVGWKFDPSIQSAYGWAVPLLPYLEQPALFSRMDCQQRVGAPVHDAVRATPLPIMLCPSDITEPTFVLYEEDGDKEDDEKEGNDFSAAMLHVLEPSITSPLVRLPTANYVGMFGTMEADDSVPAPLGDGAFLENRPVRFRDFARGLSNTIIVGERMMAQVPSTWLGVDLAGEDAAARLVGSALEGINNPLADECDYSSRHPSGANFLWGDGHVSFVTEDVDLPLYHQWAKLRDR</sequence>
<dbReference type="InterPro" id="IPR012902">
    <property type="entry name" value="N_methyl_site"/>
</dbReference>
<dbReference type="PANTHER" id="PTHR30093">
    <property type="entry name" value="GENERAL SECRETION PATHWAY PROTEIN G"/>
    <property type="match status" value="1"/>
</dbReference>
<keyword evidence="1" id="KW-0812">Transmembrane</keyword>
<evidence type="ECO:0000256" key="1">
    <source>
        <dbReference type="SAM" id="Phobius"/>
    </source>
</evidence>
<feature type="transmembrane region" description="Helical" evidence="1">
    <location>
        <begin position="20"/>
        <end position="44"/>
    </location>
</feature>
<protein>
    <recommendedName>
        <fullName evidence="2">DUF1559 domain-containing protein</fullName>
    </recommendedName>
</protein>
<dbReference type="PANTHER" id="PTHR30093:SF2">
    <property type="entry name" value="TYPE II SECRETION SYSTEM PROTEIN H"/>
    <property type="match status" value="1"/>
</dbReference>
<accession>A0A5C6DGA6</accession>
<reference evidence="3 4" key="1">
    <citation type="submission" date="2019-02" db="EMBL/GenBank/DDBJ databases">
        <title>Deep-cultivation of Planctomycetes and their phenomic and genomic characterization uncovers novel biology.</title>
        <authorList>
            <person name="Wiegand S."/>
            <person name="Jogler M."/>
            <person name="Boedeker C."/>
            <person name="Pinto D."/>
            <person name="Vollmers J."/>
            <person name="Rivas-Marin E."/>
            <person name="Kohn T."/>
            <person name="Peeters S.H."/>
            <person name="Heuer A."/>
            <person name="Rast P."/>
            <person name="Oberbeckmann S."/>
            <person name="Bunk B."/>
            <person name="Jeske O."/>
            <person name="Meyerdierks A."/>
            <person name="Storesund J.E."/>
            <person name="Kallscheuer N."/>
            <person name="Luecker S."/>
            <person name="Lage O.M."/>
            <person name="Pohl T."/>
            <person name="Merkel B.J."/>
            <person name="Hornburger P."/>
            <person name="Mueller R.-W."/>
            <person name="Bruemmer F."/>
            <person name="Labrenz M."/>
            <person name="Spormann A.M."/>
            <person name="Op Den Camp H."/>
            <person name="Overmann J."/>
            <person name="Amann R."/>
            <person name="Jetten M.S.M."/>
            <person name="Mascher T."/>
            <person name="Medema M.H."/>
            <person name="Devos D.P."/>
            <person name="Kaster A.-K."/>
            <person name="Ovreas L."/>
            <person name="Rohde M."/>
            <person name="Galperin M.Y."/>
            <person name="Jogler C."/>
        </authorList>
    </citation>
    <scope>NUCLEOTIDE SEQUENCE [LARGE SCALE GENOMIC DNA]</scope>
    <source>
        <strain evidence="3 4">Q31b</strain>
    </source>
</reference>
<dbReference type="Pfam" id="PF07963">
    <property type="entry name" value="N_methyl"/>
    <property type="match status" value="1"/>
</dbReference>
<dbReference type="AlphaFoldDB" id="A0A5C6DGA6"/>
<dbReference type="OrthoDB" id="255848at2"/>
<keyword evidence="1" id="KW-1133">Transmembrane helix</keyword>
<keyword evidence="4" id="KW-1185">Reference proteome</keyword>
<proteinExistence type="predicted"/>
<dbReference type="InterPro" id="IPR011453">
    <property type="entry name" value="DUF1559"/>
</dbReference>
<evidence type="ECO:0000313" key="4">
    <source>
        <dbReference type="Proteomes" id="UP000315471"/>
    </source>
</evidence>
<evidence type="ECO:0000313" key="3">
    <source>
        <dbReference type="EMBL" id="TWU35672.1"/>
    </source>
</evidence>
<dbReference type="Gene3D" id="3.30.700.10">
    <property type="entry name" value="Glycoprotein, Type 4 Pilin"/>
    <property type="match status" value="1"/>
</dbReference>
<dbReference type="InterPro" id="IPR027558">
    <property type="entry name" value="Pre_pil_HX9DG_C"/>
</dbReference>
<evidence type="ECO:0000259" key="2">
    <source>
        <dbReference type="Pfam" id="PF07596"/>
    </source>
</evidence>
<organism evidence="3 4">
    <name type="scientific">Novipirellula aureliae</name>
    <dbReference type="NCBI Taxonomy" id="2527966"/>
    <lineage>
        <taxon>Bacteria</taxon>
        <taxon>Pseudomonadati</taxon>
        <taxon>Planctomycetota</taxon>
        <taxon>Planctomycetia</taxon>
        <taxon>Pirellulales</taxon>
        <taxon>Pirellulaceae</taxon>
        <taxon>Novipirellula</taxon>
    </lineage>
</organism>
<dbReference type="InterPro" id="IPR045584">
    <property type="entry name" value="Pilin-like"/>
</dbReference>
<dbReference type="SUPFAM" id="SSF54523">
    <property type="entry name" value="Pili subunits"/>
    <property type="match status" value="1"/>
</dbReference>
<comment type="caution">
    <text evidence="3">The sequence shown here is derived from an EMBL/GenBank/DDBJ whole genome shotgun (WGS) entry which is preliminary data.</text>
</comment>
<gene>
    <name evidence="3" type="ORF">Q31b_51070</name>
</gene>
<dbReference type="NCBIfam" id="TIGR02532">
    <property type="entry name" value="IV_pilin_GFxxxE"/>
    <property type="match status" value="1"/>
</dbReference>
<dbReference type="Pfam" id="PF07596">
    <property type="entry name" value="SBP_bac_10"/>
    <property type="match status" value="1"/>
</dbReference>
<dbReference type="Proteomes" id="UP000315471">
    <property type="component" value="Unassembled WGS sequence"/>
</dbReference>